<feature type="domain" description="SPOR" evidence="2">
    <location>
        <begin position="105"/>
        <end position="185"/>
    </location>
</feature>
<evidence type="ECO:0000313" key="3">
    <source>
        <dbReference type="EMBL" id="NSL55843.1"/>
    </source>
</evidence>
<dbReference type="InterPro" id="IPR007730">
    <property type="entry name" value="SPOR-like_dom"/>
</dbReference>
<dbReference type="PROSITE" id="PS51724">
    <property type="entry name" value="SPOR"/>
    <property type="match status" value="1"/>
</dbReference>
<dbReference type="Pfam" id="PF05036">
    <property type="entry name" value="SPOR"/>
    <property type="match status" value="1"/>
</dbReference>
<accession>A0ABX2IJ03</accession>
<dbReference type="EMBL" id="JABCSC020000003">
    <property type="protein sequence ID" value="NSL55843.1"/>
    <property type="molecule type" value="Genomic_DNA"/>
</dbReference>
<evidence type="ECO:0000313" key="4">
    <source>
        <dbReference type="Proteomes" id="UP000778523"/>
    </source>
</evidence>
<feature type="transmembrane region" description="Helical" evidence="1">
    <location>
        <begin position="20"/>
        <end position="39"/>
    </location>
</feature>
<evidence type="ECO:0000256" key="1">
    <source>
        <dbReference type="SAM" id="Phobius"/>
    </source>
</evidence>
<comment type="caution">
    <text evidence="3">The sequence shown here is derived from an EMBL/GenBank/DDBJ whole genome shotgun (WGS) entry which is preliminary data.</text>
</comment>
<keyword evidence="4" id="KW-1185">Reference proteome</keyword>
<dbReference type="PANTHER" id="PTHR38687:SF1">
    <property type="entry name" value="CELL DIVISION PROTEIN DEDD"/>
    <property type="match status" value="1"/>
</dbReference>
<evidence type="ECO:0000259" key="2">
    <source>
        <dbReference type="PROSITE" id="PS51724"/>
    </source>
</evidence>
<dbReference type="InterPro" id="IPR036680">
    <property type="entry name" value="SPOR-like_sf"/>
</dbReference>
<dbReference type="InterPro" id="IPR052521">
    <property type="entry name" value="Cell_div_SPOR-domain"/>
</dbReference>
<organism evidence="3 4">
    <name type="scientific">Uliginosibacterium aquaticum</name>
    <dbReference type="NCBI Taxonomy" id="2731212"/>
    <lineage>
        <taxon>Bacteria</taxon>
        <taxon>Pseudomonadati</taxon>
        <taxon>Pseudomonadota</taxon>
        <taxon>Betaproteobacteria</taxon>
        <taxon>Rhodocyclales</taxon>
        <taxon>Zoogloeaceae</taxon>
        <taxon>Uliginosibacterium</taxon>
    </lineage>
</organism>
<dbReference type="Gene3D" id="3.30.70.1070">
    <property type="entry name" value="Sporulation related repeat"/>
    <property type="match status" value="1"/>
</dbReference>
<sequence>MSSQISFRHAQRGSTASGLLVGLLIGVLIAAGVALYINFGPKPFVTKVEQAPRPAASAPAAQSAPIALPGKPGDAPVEKPKYDFYKILPGGEAASAPVSNKPAEAPAADKIFLQAGAFQNPSDADNLKARLALLGIESNVQRVDLSEKGIFYRVRLGGFATPDAADAMRARLLTEGIEASVVKAKP</sequence>
<name>A0ABX2IJ03_9RHOO</name>
<keyword evidence="1" id="KW-1133">Transmembrane helix</keyword>
<gene>
    <name evidence="3" type="ORF">HJ583_012460</name>
</gene>
<dbReference type="RefSeq" id="WP_170022228.1">
    <property type="nucleotide sequence ID" value="NZ_JABCSC020000003.1"/>
</dbReference>
<protein>
    <submittedName>
        <fullName evidence="3">SPOR domain-containing protein</fullName>
    </submittedName>
</protein>
<reference evidence="3 4" key="1">
    <citation type="submission" date="2020-06" db="EMBL/GenBank/DDBJ databases">
        <title>Draft genome of Uliginosibacterium sp. IMCC34675.</title>
        <authorList>
            <person name="Song J."/>
        </authorList>
    </citation>
    <scope>NUCLEOTIDE SEQUENCE [LARGE SCALE GENOMIC DNA]</scope>
    <source>
        <strain evidence="3 4">IMCC34675</strain>
    </source>
</reference>
<dbReference type="SUPFAM" id="SSF110997">
    <property type="entry name" value="Sporulation related repeat"/>
    <property type="match status" value="1"/>
</dbReference>
<keyword evidence="1" id="KW-0472">Membrane</keyword>
<keyword evidence="1" id="KW-0812">Transmembrane</keyword>
<dbReference type="PANTHER" id="PTHR38687">
    <property type="entry name" value="CELL DIVISION PROTEIN DEDD-RELATED"/>
    <property type="match status" value="1"/>
</dbReference>
<proteinExistence type="predicted"/>
<dbReference type="Proteomes" id="UP000778523">
    <property type="component" value="Unassembled WGS sequence"/>
</dbReference>